<sequence>MREVGVCGARRRTRDSNLTHTRAFKSPIPRVHIARAHCTRSLGFRLCRNSSFCQHQVARRVSAPLSRAAVAMAWQAQVRDMEKSFIDATTTLAAARRRGKGRDTTTELGAGLKQDYAQMLKDTSDAQSKPAPANTIVAEGGEEYISIDSGKAVGYDDDESAYSREFTNGLAERPGDVGLGDFGPDLGDDVEMPTMRKMTPIAQTEQSLLVRVLAMTRNIGIIGAAVLFGLFIVGVGMVVWEEMQADAGADEFRPNVAMDGTFVDSKTIAQEAAMRGESAKDAMLDVEKEMRG</sequence>
<evidence type="ECO:0000313" key="2">
    <source>
        <dbReference type="EMBL" id="CAD8583395.1"/>
    </source>
</evidence>
<keyword evidence="1" id="KW-0472">Membrane</keyword>
<dbReference type="AlphaFoldDB" id="A0A7S0KKE3"/>
<protein>
    <submittedName>
        <fullName evidence="2">Uncharacterized protein</fullName>
    </submittedName>
</protein>
<organism evidence="2">
    <name type="scientific">Ostreococcus mediterraneus</name>
    <dbReference type="NCBI Taxonomy" id="1486918"/>
    <lineage>
        <taxon>Eukaryota</taxon>
        <taxon>Viridiplantae</taxon>
        <taxon>Chlorophyta</taxon>
        <taxon>Mamiellophyceae</taxon>
        <taxon>Mamiellales</taxon>
        <taxon>Bathycoccaceae</taxon>
        <taxon>Ostreococcus</taxon>
    </lineage>
</organism>
<proteinExistence type="predicted"/>
<name>A0A7S0KKE3_9CHLO</name>
<feature type="transmembrane region" description="Helical" evidence="1">
    <location>
        <begin position="219"/>
        <end position="240"/>
    </location>
</feature>
<keyword evidence="1" id="KW-1133">Transmembrane helix</keyword>
<reference evidence="2" key="1">
    <citation type="submission" date="2021-01" db="EMBL/GenBank/DDBJ databases">
        <authorList>
            <person name="Corre E."/>
            <person name="Pelletier E."/>
            <person name="Niang G."/>
            <person name="Scheremetjew M."/>
            <person name="Finn R."/>
            <person name="Kale V."/>
            <person name="Holt S."/>
            <person name="Cochrane G."/>
            <person name="Meng A."/>
            <person name="Brown T."/>
            <person name="Cohen L."/>
        </authorList>
    </citation>
    <scope>NUCLEOTIDE SEQUENCE</scope>
    <source>
        <strain evidence="2">Clade-D-RCC2572</strain>
    </source>
</reference>
<gene>
    <name evidence="2" type="ORF">OMED0929_LOCUS4364</name>
</gene>
<evidence type="ECO:0000256" key="1">
    <source>
        <dbReference type="SAM" id="Phobius"/>
    </source>
</evidence>
<keyword evidence="1" id="KW-0812">Transmembrane</keyword>
<accession>A0A7S0KKE3</accession>
<dbReference type="EMBL" id="HBEW01005201">
    <property type="protein sequence ID" value="CAD8583395.1"/>
    <property type="molecule type" value="Transcribed_RNA"/>
</dbReference>